<keyword evidence="2" id="KW-0813">Transport</keyword>
<dbReference type="AlphaFoldDB" id="A0AA45LDT3"/>
<keyword evidence="3" id="KW-1003">Cell membrane</keyword>
<dbReference type="GO" id="GO:0005886">
    <property type="term" value="C:plasma membrane"/>
    <property type="evidence" value="ECO:0007669"/>
    <property type="project" value="UniProtKB-SubCell"/>
</dbReference>
<name>A0AA45LDT3_9PSEU</name>
<dbReference type="InterPro" id="IPR027417">
    <property type="entry name" value="P-loop_NTPase"/>
</dbReference>
<dbReference type="Gene3D" id="3.40.50.300">
    <property type="entry name" value="P-loop containing nucleotide triphosphate hydrolases"/>
    <property type="match status" value="2"/>
</dbReference>
<keyword evidence="4" id="KW-0410">Iron transport</keyword>
<organism evidence="9 10">
    <name type="scientific">Actinosynnema pretiosum subsp. pretiosum</name>
    <dbReference type="NCBI Taxonomy" id="103721"/>
    <lineage>
        <taxon>Bacteria</taxon>
        <taxon>Bacillati</taxon>
        <taxon>Actinomycetota</taxon>
        <taxon>Actinomycetes</taxon>
        <taxon>Pseudonocardiales</taxon>
        <taxon>Pseudonocardiaceae</taxon>
        <taxon>Actinosynnema</taxon>
    </lineage>
</organism>
<evidence type="ECO:0000256" key="3">
    <source>
        <dbReference type="ARBA" id="ARBA00022475"/>
    </source>
</evidence>
<keyword evidence="6" id="KW-0406">Ion transport</keyword>
<accession>A0AA45LDT3</accession>
<protein>
    <submittedName>
        <fullName evidence="9">AAA family ATPase</fullName>
    </submittedName>
</protein>
<dbReference type="InterPro" id="IPR038729">
    <property type="entry name" value="Rad50/SbcC_AAA"/>
</dbReference>
<comment type="subcellular location">
    <subcellularLocation>
        <location evidence="1">Cell membrane</location>
        <topology evidence="1">Peripheral membrane protein</topology>
    </subcellularLocation>
</comment>
<dbReference type="SUPFAM" id="SSF52540">
    <property type="entry name" value="P-loop containing nucleoside triphosphate hydrolases"/>
    <property type="match status" value="1"/>
</dbReference>
<dbReference type="GO" id="GO:0006302">
    <property type="term" value="P:double-strand break repair"/>
    <property type="evidence" value="ECO:0007669"/>
    <property type="project" value="InterPro"/>
</dbReference>
<dbReference type="InterPro" id="IPR051535">
    <property type="entry name" value="Siderophore_ABC-ATPase"/>
</dbReference>
<evidence type="ECO:0000313" key="9">
    <source>
        <dbReference type="EMBL" id="QUF07408.1"/>
    </source>
</evidence>
<dbReference type="InterPro" id="IPR003593">
    <property type="entry name" value="AAA+_ATPase"/>
</dbReference>
<dbReference type="EMBL" id="CP073249">
    <property type="protein sequence ID" value="QUF07408.1"/>
    <property type="molecule type" value="Genomic_DNA"/>
</dbReference>
<keyword evidence="7" id="KW-0472">Membrane</keyword>
<feature type="domain" description="AAA+ ATPase" evidence="8">
    <location>
        <begin position="38"/>
        <end position="216"/>
    </location>
</feature>
<evidence type="ECO:0000256" key="1">
    <source>
        <dbReference type="ARBA" id="ARBA00004202"/>
    </source>
</evidence>
<dbReference type="CDD" id="cd00267">
    <property type="entry name" value="ABC_ATPase"/>
    <property type="match status" value="1"/>
</dbReference>
<evidence type="ECO:0000256" key="2">
    <source>
        <dbReference type="ARBA" id="ARBA00022448"/>
    </source>
</evidence>
<dbReference type="Pfam" id="PF13476">
    <property type="entry name" value="AAA_23"/>
    <property type="match status" value="1"/>
</dbReference>
<keyword evidence="5" id="KW-0408">Iron</keyword>
<evidence type="ECO:0000259" key="8">
    <source>
        <dbReference type="SMART" id="SM00382"/>
    </source>
</evidence>
<reference evidence="9" key="1">
    <citation type="submission" date="2021-04" db="EMBL/GenBank/DDBJ databases">
        <title>Genomic sequence of Actinosynnema pretiosum subsp. pretiosum ATCC 31280 (C-14919).</title>
        <authorList>
            <person name="Bai L."/>
            <person name="Wang X."/>
            <person name="Xiao Y."/>
        </authorList>
    </citation>
    <scope>NUCLEOTIDE SEQUENCE</scope>
    <source>
        <strain evidence="9">ATCC 31280</strain>
    </source>
</reference>
<evidence type="ECO:0000256" key="4">
    <source>
        <dbReference type="ARBA" id="ARBA00022496"/>
    </source>
</evidence>
<gene>
    <name evidence="9" type="ORF">KCV87_16110</name>
</gene>
<dbReference type="Proteomes" id="UP000677152">
    <property type="component" value="Chromosome"/>
</dbReference>
<dbReference type="GO" id="GO:0006826">
    <property type="term" value="P:iron ion transport"/>
    <property type="evidence" value="ECO:0007669"/>
    <property type="project" value="UniProtKB-KW"/>
</dbReference>
<evidence type="ECO:0000256" key="6">
    <source>
        <dbReference type="ARBA" id="ARBA00023065"/>
    </source>
</evidence>
<dbReference type="SMART" id="SM00382">
    <property type="entry name" value="AAA"/>
    <property type="match status" value="1"/>
</dbReference>
<dbReference type="GO" id="GO:0016887">
    <property type="term" value="F:ATP hydrolysis activity"/>
    <property type="evidence" value="ECO:0007669"/>
    <property type="project" value="InterPro"/>
</dbReference>
<dbReference type="PANTHER" id="PTHR42771">
    <property type="entry name" value="IRON(3+)-HYDROXAMATE IMPORT ATP-BINDING PROTEIN FHUC"/>
    <property type="match status" value="1"/>
</dbReference>
<dbReference type="PANTHER" id="PTHR42771:SF2">
    <property type="entry name" value="IRON(3+)-HYDROXAMATE IMPORT ATP-BINDING PROTEIN FHUC"/>
    <property type="match status" value="1"/>
</dbReference>
<evidence type="ECO:0000256" key="7">
    <source>
        <dbReference type="ARBA" id="ARBA00023136"/>
    </source>
</evidence>
<evidence type="ECO:0000313" key="10">
    <source>
        <dbReference type="Proteomes" id="UP000677152"/>
    </source>
</evidence>
<proteinExistence type="predicted"/>
<sequence length="250" mass="27622">MFVSRAYVPESLRPEDRREWPYTIPAVAEVVERGLEFTRPVTFLVGDNGSGKSTLVEAIAEGFGLDARGGRAARKFHDPNAVRTDLGEVLRLETTARGARMLAGPRLRKKGFFLRAETAFGMTENLGGVPGYWDEDTAELSHGEGFLAVFRSMFRDPGFYVMDEPESALSFTACLQLVALMHDLGESGAQVVCATHSPILAATPGADVIEVGEHGLRRARWADLELVTSWRRYLEHPDAYLRHLVGDLDD</sequence>
<evidence type="ECO:0000256" key="5">
    <source>
        <dbReference type="ARBA" id="ARBA00023004"/>
    </source>
</evidence>